<dbReference type="Proteomes" id="UP000541558">
    <property type="component" value="Unassembled WGS sequence"/>
</dbReference>
<reference evidence="1 2" key="1">
    <citation type="journal article" date="2020" name="ISME J.">
        <title>Uncovering the hidden diversity of litter-decomposition mechanisms in mushroom-forming fungi.</title>
        <authorList>
            <person name="Floudas D."/>
            <person name="Bentzer J."/>
            <person name="Ahren D."/>
            <person name="Johansson T."/>
            <person name="Persson P."/>
            <person name="Tunlid A."/>
        </authorList>
    </citation>
    <scope>NUCLEOTIDE SEQUENCE [LARGE SCALE GENOMIC DNA]</scope>
    <source>
        <strain evidence="1 2">CBS 175.51</strain>
    </source>
</reference>
<proteinExistence type="predicted"/>
<keyword evidence="2" id="KW-1185">Reference proteome</keyword>
<sequence>MSRFGDTCGWFRVVRALRGVAQTNVHPQWAAQKKIVNPAAAPETIIITMTVLVRLEAALDGAPFPTAPPEPAAVFPVAGDVEVLVGPTSLEVVSFGDMARF</sequence>
<comment type="caution">
    <text evidence="1">The sequence shown here is derived from an EMBL/GenBank/DDBJ whole genome shotgun (WGS) entry which is preliminary data.</text>
</comment>
<evidence type="ECO:0000313" key="1">
    <source>
        <dbReference type="EMBL" id="KAF5315823.1"/>
    </source>
</evidence>
<name>A0A8H5EXN8_9AGAR</name>
<evidence type="ECO:0000313" key="2">
    <source>
        <dbReference type="Proteomes" id="UP000541558"/>
    </source>
</evidence>
<protein>
    <submittedName>
        <fullName evidence="1">Uncharacterized protein</fullName>
    </submittedName>
</protein>
<dbReference type="EMBL" id="JAACJK010000220">
    <property type="protein sequence ID" value="KAF5315823.1"/>
    <property type="molecule type" value="Genomic_DNA"/>
</dbReference>
<accession>A0A8H5EXN8</accession>
<organism evidence="1 2">
    <name type="scientific">Ephemerocybe angulata</name>
    <dbReference type="NCBI Taxonomy" id="980116"/>
    <lineage>
        <taxon>Eukaryota</taxon>
        <taxon>Fungi</taxon>
        <taxon>Dikarya</taxon>
        <taxon>Basidiomycota</taxon>
        <taxon>Agaricomycotina</taxon>
        <taxon>Agaricomycetes</taxon>
        <taxon>Agaricomycetidae</taxon>
        <taxon>Agaricales</taxon>
        <taxon>Agaricineae</taxon>
        <taxon>Psathyrellaceae</taxon>
        <taxon>Ephemerocybe</taxon>
    </lineage>
</organism>
<gene>
    <name evidence="1" type="ORF">D9611_004982</name>
</gene>
<dbReference type="AlphaFoldDB" id="A0A8H5EXN8"/>